<sequence length="596" mass="65479">MRISGVTLFRVSSQLRNVVNGQWTTTHYTVKDRATDPRWKDIDMTRVSDEYDVVIVGGGPSGLSAAIKLRQLAEKAQKELRVCVIEKAPEIGAHTLSGAVIETRALDELFPEWKEMGAPVHQKVTSESIAILTESGRIPVPIVPGVPLANHGNYIVRLGKVVQWLGEQAEAAGVEIWPGVAAAEILYNEDGSVKGIATNDVGIAKDGSPKEGFERGMELHAKCTVFAEGCRGHLSKQIMDKFDLRTHPMTYGIGLKELWEIDPAKHRPGYIEHTMGWPLEKHQYGGSFLYHIEDEGLPLVSVGFVVALDYANPHTNPYKEFQKYKTHPSIAQQLEGGKRIGYGARALNEGGIQSVPKLHFPGGCIVGCSAGLLNVAKLKGTHNAMKSGMVAAEAIFDEISSKEDVKSVDPAAYDEKLKDTYVIKELKSMRNIRPSFNTSLGFWGGLMYSGLFYVLGRGLEPWTLSHGKKDNEKLEPIKDAKPIEYPKPDGKLTFDLLTSVSLTGTNHTEDQPAHLTLKDDKIPIEVNLEKYGGPEAKFCPAGVYEFVPSEADESKLRLQINAQNCIHCKTCDIKDPLQNINWVVPEGGGGPKYQGM</sequence>
<dbReference type="SUPFAM" id="SSF54862">
    <property type="entry name" value="4Fe-4S ferredoxins"/>
    <property type="match status" value="1"/>
</dbReference>
<evidence type="ECO:0000313" key="18">
    <source>
        <dbReference type="Proteomes" id="UP000494206"/>
    </source>
</evidence>
<evidence type="ECO:0000256" key="2">
    <source>
        <dbReference type="ARBA" id="ARBA00002819"/>
    </source>
</evidence>
<dbReference type="GO" id="GO:0046872">
    <property type="term" value="F:metal ion binding"/>
    <property type="evidence" value="ECO:0007669"/>
    <property type="project" value="UniProtKB-KW"/>
</dbReference>
<comment type="function">
    <text evidence="2 14">Accepts electrons from ETF and reduces ubiquinone.</text>
</comment>
<evidence type="ECO:0000256" key="9">
    <source>
        <dbReference type="ARBA" id="ARBA00023002"/>
    </source>
</evidence>
<organism evidence="17 18">
    <name type="scientific">Caenorhabditis bovis</name>
    <dbReference type="NCBI Taxonomy" id="2654633"/>
    <lineage>
        <taxon>Eukaryota</taxon>
        <taxon>Metazoa</taxon>
        <taxon>Ecdysozoa</taxon>
        <taxon>Nematoda</taxon>
        <taxon>Chromadorea</taxon>
        <taxon>Rhabditida</taxon>
        <taxon>Rhabditina</taxon>
        <taxon>Rhabditomorpha</taxon>
        <taxon>Rhabditoidea</taxon>
        <taxon>Rhabditidae</taxon>
        <taxon>Peloderinae</taxon>
        <taxon>Caenorhabditis</taxon>
    </lineage>
</organism>
<comment type="cofactor">
    <cofactor evidence="14">
        <name>[4Fe-4S] cluster</name>
        <dbReference type="ChEBI" id="CHEBI:49883"/>
    </cofactor>
    <text evidence="14">Binds 1 [4Fe-4S] cluster.</text>
</comment>
<keyword evidence="10 14" id="KW-0408">Iron</keyword>
<evidence type="ECO:0000256" key="8">
    <source>
        <dbReference type="ARBA" id="ARBA00022982"/>
    </source>
</evidence>
<keyword evidence="9 14" id="KW-0560">Oxidoreductase</keyword>
<dbReference type="GO" id="GO:0005743">
    <property type="term" value="C:mitochondrial inner membrane"/>
    <property type="evidence" value="ECO:0007669"/>
    <property type="project" value="TreeGrafter"/>
</dbReference>
<dbReference type="Pfam" id="PF13450">
    <property type="entry name" value="NAD_binding_8"/>
    <property type="match status" value="1"/>
</dbReference>
<dbReference type="Gene3D" id="3.30.9.90">
    <property type="match status" value="1"/>
</dbReference>
<dbReference type="PANTHER" id="PTHR10617">
    <property type="entry name" value="ELECTRON TRANSFER FLAVOPROTEIN-UBIQUINONE OXIDOREDUCTASE"/>
    <property type="match status" value="1"/>
</dbReference>
<feature type="domain" description="ETF-QO/FixX C-terminal" evidence="15">
    <location>
        <begin position="490"/>
        <end position="594"/>
    </location>
</feature>
<dbReference type="OrthoDB" id="437331at2759"/>
<dbReference type="Pfam" id="PF21162">
    <property type="entry name" value="ETFQO_UQ-bd"/>
    <property type="match status" value="1"/>
</dbReference>
<dbReference type="GO" id="GO:0004174">
    <property type="term" value="F:electron-transferring-flavoprotein dehydrogenase activity"/>
    <property type="evidence" value="ECO:0007669"/>
    <property type="project" value="UniProtKB-UniRule"/>
</dbReference>
<feature type="domain" description="ETF-QO/FixC ubiquinone-binding" evidence="16">
    <location>
        <begin position="251"/>
        <end position="347"/>
    </location>
</feature>
<dbReference type="AlphaFoldDB" id="A0A8S1ELR3"/>
<dbReference type="GO" id="GO:0051539">
    <property type="term" value="F:4 iron, 4 sulfur cluster binding"/>
    <property type="evidence" value="ECO:0007669"/>
    <property type="project" value="UniProtKB-UniRule"/>
</dbReference>
<keyword evidence="5 14" id="KW-0285">Flavoprotein</keyword>
<dbReference type="PANTHER" id="PTHR10617:SF107">
    <property type="entry name" value="ELECTRON TRANSFER FLAVOPROTEIN-UBIQUINONE OXIDOREDUCTASE, MITOCHONDRIAL"/>
    <property type="match status" value="1"/>
</dbReference>
<dbReference type="EC" id="1.5.5.1" evidence="14"/>
<dbReference type="EMBL" id="CADEPM010000003">
    <property type="protein sequence ID" value="CAB3402175.1"/>
    <property type="molecule type" value="Genomic_DNA"/>
</dbReference>
<comment type="caution">
    <text evidence="17">The sequence shown here is derived from an EMBL/GenBank/DDBJ whole genome shotgun (WGS) entry which is preliminary data.</text>
</comment>
<evidence type="ECO:0000256" key="12">
    <source>
        <dbReference type="ARBA" id="ARBA00023075"/>
    </source>
</evidence>
<dbReference type="InterPro" id="IPR036188">
    <property type="entry name" value="FAD/NAD-bd_sf"/>
</dbReference>
<keyword evidence="4" id="KW-0004">4Fe-4S</keyword>
<dbReference type="InterPro" id="IPR049398">
    <property type="entry name" value="ETF-QO/FixC_UQ-bd"/>
</dbReference>
<dbReference type="Gene3D" id="3.30.70.20">
    <property type="match status" value="1"/>
</dbReference>
<proteinExistence type="predicted"/>
<dbReference type="InterPro" id="IPR040156">
    <property type="entry name" value="ETF-QO"/>
</dbReference>
<dbReference type="Proteomes" id="UP000494206">
    <property type="component" value="Unassembled WGS sequence"/>
</dbReference>
<protein>
    <recommendedName>
        <fullName evidence="14">Electron transfer flavoprotein-ubiquinone oxidoreductase</fullName>
        <shortName evidence="14">ETF-QO</shortName>
        <ecNumber evidence="14">1.5.5.1</ecNumber>
    </recommendedName>
</protein>
<evidence type="ECO:0000256" key="6">
    <source>
        <dbReference type="ARBA" id="ARBA00022723"/>
    </source>
</evidence>
<evidence type="ECO:0000256" key="5">
    <source>
        <dbReference type="ARBA" id="ARBA00022630"/>
    </source>
</evidence>
<dbReference type="SUPFAM" id="SSF51905">
    <property type="entry name" value="FAD/NAD(P)-binding domain"/>
    <property type="match status" value="1"/>
</dbReference>
<keyword evidence="11 14" id="KW-0411">Iron-sulfur</keyword>
<evidence type="ECO:0000313" key="17">
    <source>
        <dbReference type="EMBL" id="CAB3402175.1"/>
    </source>
</evidence>
<evidence type="ECO:0000256" key="4">
    <source>
        <dbReference type="ARBA" id="ARBA00022485"/>
    </source>
</evidence>
<evidence type="ECO:0000256" key="11">
    <source>
        <dbReference type="ARBA" id="ARBA00023014"/>
    </source>
</evidence>
<accession>A0A8S1ELR3</accession>
<comment type="catalytic activity">
    <reaction evidence="13 14">
        <text>a ubiquinone + reduced [electron-transfer flavoprotein] = a ubiquinol + oxidized [electron-transfer flavoprotein] + H(+)</text>
        <dbReference type="Rhea" id="RHEA:24052"/>
        <dbReference type="Rhea" id="RHEA-COMP:9565"/>
        <dbReference type="Rhea" id="RHEA-COMP:9566"/>
        <dbReference type="Rhea" id="RHEA-COMP:10685"/>
        <dbReference type="Rhea" id="RHEA-COMP:10686"/>
        <dbReference type="ChEBI" id="CHEBI:15378"/>
        <dbReference type="ChEBI" id="CHEBI:16389"/>
        <dbReference type="ChEBI" id="CHEBI:17976"/>
        <dbReference type="ChEBI" id="CHEBI:57692"/>
        <dbReference type="ChEBI" id="CHEBI:58307"/>
        <dbReference type="EC" id="1.5.5.1"/>
    </reaction>
</comment>
<gene>
    <name evidence="17" type="ORF">CBOVIS_LOCUS4825</name>
</gene>
<dbReference type="InterPro" id="IPR007859">
    <property type="entry name" value="ETF-QO/FixX_C"/>
</dbReference>
<keyword evidence="12 14" id="KW-0830">Ubiquinone</keyword>
<evidence type="ECO:0000256" key="10">
    <source>
        <dbReference type="ARBA" id="ARBA00023004"/>
    </source>
</evidence>
<keyword evidence="7 14" id="KW-0274">FAD</keyword>
<dbReference type="SUPFAM" id="SSF54373">
    <property type="entry name" value="FAD-linked reductases, C-terminal domain"/>
    <property type="match status" value="1"/>
</dbReference>
<keyword evidence="18" id="KW-1185">Reference proteome</keyword>
<name>A0A8S1ELR3_9PELO</name>
<dbReference type="FunFam" id="3.30.70.20:FF:000012">
    <property type="entry name" value="Electron transfer flavoprotein-ubiquinone oxidoreductase, mitochondrial"/>
    <property type="match status" value="1"/>
</dbReference>
<evidence type="ECO:0000256" key="13">
    <source>
        <dbReference type="ARBA" id="ARBA00052682"/>
    </source>
</evidence>
<keyword evidence="6 14" id="KW-0479">Metal-binding</keyword>
<evidence type="ECO:0000256" key="7">
    <source>
        <dbReference type="ARBA" id="ARBA00022827"/>
    </source>
</evidence>
<evidence type="ECO:0000256" key="1">
    <source>
        <dbReference type="ARBA" id="ARBA00001974"/>
    </source>
</evidence>
<evidence type="ECO:0000256" key="14">
    <source>
        <dbReference type="RuleBase" id="RU366068"/>
    </source>
</evidence>
<keyword evidence="8 14" id="KW-0249">Electron transport</keyword>
<evidence type="ECO:0000256" key="3">
    <source>
        <dbReference type="ARBA" id="ARBA00022448"/>
    </source>
</evidence>
<dbReference type="Pfam" id="PF05187">
    <property type="entry name" value="Fer4_ETF_QO"/>
    <property type="match status" value="1"/>
</dbReference>
<evidence type="ECO:0000259" key="15">
    <source>
        <dbReference type="Pfam" id="PF05187"/>
    </source>
</evidence>
<comment type="cofactor">
    <cofactor evidence="1 14">
        <name>FAD</name>
        <dbReference type="ChEBI" id="CHEBI:57692"/>
    </cofactor>
</comment>
<evidence type="ECO:0000259" key="16">
    <source>
        <dbReference type="Pfam" id="PF21162"/>
    </source>
</evidence>
<dbReference type="Gene3D" id="3.50.50.60">
    <property type="entry name" value="FAD/NAD(P)-binding domain"/>
    <property type="match status" value="1"/>
</dbReference>
<keyword evidence="3 14" id="KW-0813">Transport</keyword>
<reference evidence="17 18" key="1">
    <citation type="submission" date="2020-04" db="EMBL/GenBank/DDBJ databases">
        <authorList>
            <person name="Laetsch R D."/>
            <person name="Stevens L."/>
            <person name="Kumar S."/>
            <person name="Blaxter L. M."/>
        </authorList>
    </citation>
    <scope>NUCLEOTIDE SEQUENCE [LARGE SCALE GENOMIC DNA]</scope>
</reference>